<keyword evidence="4" id="KW-0964">Secreted</keyword>
<dbReference type="CDD" id="cd09113">
    <property type="entry name" value="PLDc_ymdC_like_2"/>
    <property type="match status" value="1"/>
</dbReference>
<comment type="caution">
    <text evidence="7">The sequence shown here is derived from an EMBL/GenBank/DDBJ whole genome shotgun (WGS) entry which is preliminary data.</text>
</comment>
<dbReference type="CDD" id="cd09111">
    <property type="entry name" value="PLDc_ymdC_like_1"/>
    <property type="match status" value="1"/>
</dbReference>
<proteinExistence type="predicted"/>
<comment type="subcellular location">
    <subcellularLocation>
        <location evidence="2">Secreted</location>
    </subcellularLocation>
</comment>
<dbReference type="InterPro" id="IPR025202">
    <property type="entry name" value="PLD-like_dom"/>
</dbReference>
<evidence type="ECO:0000256" key="4">
    <source>
        <dbReference type="ARBA" id="ARBA00022525"/>
    </source>
</evidence>
<evidence type="ECO:0000313" key="8">
    <source>
        <dbReference type="Proteomes" id="UP000253918"/>
    </source>
</evidence>
<keyword evidence="8" id="KW-1185">Reference proteome</keyword>
<evidence type="ECO:0000313" key="7">
    <source>
        <dbReference type="EMBL" id="RDE06685.1"/>
    </source>
</evidence>
<organism evidence="7 8">
    <name type="scientific">Sphingomonas aracearum</name>
    <dbReference type="NCBI Taxonomy" id="2283317"/>
    <lineage>
        <taxon>Bacteria</taxon>
        <taxon>Pseudomonadati</taxon>
        <taxon>Pseudomonadota</taxon>
        <taxon>Alphaproteobacteria</taxon>
        <taxon>Sphingomonadales</taxon>
        <taxon>Sphingomonadaceae</taxon>
        <taxon>Sphingomonas</taxon>
    </lineage>
</organism>
<dbReference type="Gene3D" id="3.30.870.10">
    <property type="entry name" value="Endonuclease Chain A"/>
    <property type="match status" value="2"/>
</dbReference>
<dbReference type="RefSeq" id="WP_114686268.1">
    <property type="nucleotide sequence ID" value="NZ_QQNB01000001.1"/>
</dbReference>
<feature type="domain" description="PLD phosphodiesterase" evidence="6">
    <location>
        <begin position="176"/>
        <end position="203"/>
    </location>
</feature>
<dbReference type="PANTHER" id="PTHR21248">
    <property type="entry name" value="CARDIOLIPIN SYNTHASE"/>
    <property type="match status" value="1"/>
</dbReference>
<dbReference type="PANTHER" id="PTHR21248:SF12">
    <property type="entry name" value="CARDIOLIPIN SYNTHASE C"/>
    <property type="match status" value="1"/>
</dbReference>
<dbReference type="EMBL" id="QQNB01000001">
    <property type="protein sequence ID" value="RDE06685.1"/>
    <property type="molecule type" value="Genomic_DNA"/>
</dbReference>
<dbReference type="InterPro" id="IPR001736">
    <property type="entry name" value="PLipase_D/transphosphatidylase"/>
</dbReference>
<dbReference type="SUPFAM" id="SSF56024">
    <property type="entry name" value="Phospholipase D/nuclease"/>
    <property type="match status" value="2"/>
</dbReference>
<evidence type="ECO:0000259" key="6">
    <source>
        <dbReference type="PROSITE" id="PS50035"/>
    </source>
</evidence>
<gene>
    <name evidence="7" type="ORF">DVW87_03010</name>
</gene>
<name>A0A369VYI4_9SPHN</name>
<dbReference type="SMART" id="SM00155">
    <property type="entry name" value="PLDc"/>
    <property type="match status" value="2"/>
</dbReference>
<dbReference type="GO" id="GO:0032049">
    <property type="term" value="P:cardiolipin biosynthetic process"/>
    <property type="evidence" value="ECO:0007669"/>
    <property type="project" value="UniProtKB-ARBA"/>
</dbReference>
<dbReference type="OrthoDB" id="9814092at2"/>
<evidence type="ECO:0000256" key="2">
    <source>
        <dbReference type="ARBA" id="ARBA00004613"/>
    </source>
</evidence>
<feature type="domain" description="PLD phosphodiesterase" evidence="6">
    <location>
        <begin position="437"/>
        <end position="464"/>
    </location>
</feature>
<evidence type="ECO:0000256" key="3">
    <source>
        <dbReference type="ARBA" id="ARBA00018392"/>
    </source>
</evidence>
<comment type="function">
    <text evidence="1">Could be a virulence factor.</text>
</comment>
<reference evidence="7 8" key="1">
    <citation type="submission" date="2018-07" db="EMBL/GenBank/DDBJ databases">
        <title>a novel species of Sphingomonas isolated from the rhizosphere soil of Araceae plant.</title>
        <authorList>
            <person name="Zhiyong W."/>
            <person name="Qinglan Z."/>
            <person name="Zhiwei F."/>
            <person name="Ding X."/>
            <person name="Gejiao W."/>
            <person name="Shixue Z."/>
        </authorList>
    </citation>
    <scope>NUCLEOTIDE SEQUENCE [LARGE SCALE GENOMIC DNA]</scope>
    <source>
        <strain evidence="7 8">WZY 27</strain>
    </source>
</reference>
<sequence length="543" mass="58467">MDARKLLPSSPAGRWAAGIGASVAALALLRWASRLPEPEPGTPAPAFDDPGATALGKGIAPHLAEHPDLSGLHLLSDPLDAFAARMLLVRRAERSLDLQYYIWHGDRTGTLLLEAIHQAAGRGVQVRLLLDDNGIAGLDPVLAGLDEHPNIEVRLFNPFRIRFPKSIGYVADFQRLNRRMHNKSFVADGAVTIVGGRNIGDEYFGAGDAGLFADLDVMAVGPVVRDVSAGFDVYWRSASACRASRLLPKLTRRERQRRRLAHRASVVERDASARRYVERVKELPLVEQLVAGTLSLEWAKVRMLSDDPAKAQGLAEPSGLLAGKLEQAIGTPQREIGVIAGYFVPGDRGTQMLSDLARRGVAVSVLTNAYATNDVAVVHAGYAPYRPALLAAGVRLFELCAEASGPSARERRRGSRLGVGSKLRGSGTGSVAALRSGASTLHAKTFTVDRERLFIGSFNFDPRSIDLNTELGFLIESPTLASGVADAFDTVIPEHSYRVARDADGTLCWHAPGGKAQVREPGMSPLDHLLVRVAAALPIQWLL</sequence>
<dbReference type="GO" id="GO:0030572">
    <property type="term" value="F:phosphatidyltransferase activity"/>
    <property type="evidence" value="ECO:0007669"/>
    <property type="project" value="UniProtKB-ARBA"/>
</dbReference>
<dbReference type="AlphaFoldDB" id="A0A369VYI4"/>
<evidence type="ECO:0000256" key="1">
    <source>
        <dbReference type="ARBA" id="ARBA00003145"/>
    </source>
</evidence>
<dbReference type="PROSITE" id="PS50035">
    <property type="entry name" value="PLD"/>
    <property type="match status" value="2"/>
</dbReference>
<dbReference type="GO" id="GO:0005576">
    <property type="term" value="C:extracellular region"/>
    <property type="evidence" value="ECO:0007669"/>
    <property type="project" value="UniProtKB-SubCell"/>
</dbReference>
<dbReference type="Proteomes" id="UP000253918">
    <property type="component" value="Unassembled WGS sequence"/>
</dbReference>
<protein>
    <recommendedName>
        <fullName evidence="3">Phospholipase D</fullName>
    </recommendedName>
    <alternativeName>
        <fullName evidence="5">Choline phosphatase</fullName>
    </alternativeName>
</protein>
<accession>A0A369VYI4</accession>
<evidence type="ECO:0000256" key="5">
    <source>
        <dbReference type="ARBA" id="ARBA00029594"/>
    </source>
</evidence>
<dbReference type="Pfam" id="PF13091">
    <property type="entry name" value="PLDc_2"/>
    <property type="match status" value="2"/>
</dbReference>